<comment type="subcellular location">
    <subcellularLocation>
        <location evidence="1 7">Cell membrane</location>
        <topology evidence="1 7">Multi-pass membrane protein</topology>
    </subcellularLocation>
</comment>
<dbReference type="CDD" id="cd06261">
    <property type="entry name" value="TM_PBP2"/>
    <property type="match status" value="1"/>
</dbReference>
<protein>
    <submittedName>
        <fullName evidence="9">Sulfate ABC transporter permease</fullName>
    </submittedName>
</protein>
<feature type="domain" description="ABC transmembrane type-1" evidence="8">
    <location>
        <begin position="45"/>
        <end position="244"/>
    </location>
</feature>
<name>A0A1D8K9S3_9GAMM</name>
<dbReference type="Gene3D" id="1.10.3720.10">
    <property type="entry name" value="MetI-like"/>
    <property type="match status" value="1"/>
</dbReference>
<dbReference type="Proteomes" id="UP000095342">
    <property type="component" value="Chromosome"/>
</dbReference>
<evidence type="ECO:0000256" key="1">
    <source>
        <dbReference type="ARBA" id="ARBA00004651"/>
    </source>
</evidence>
<keyword evidence="5 7" id="KW-1133">Transmembrane helix</keyword>
<keyword evidence="4 7" id="KW-0812">Transmembrane</keyword>
<evidence type="ECO:0000256" key="4">
    <source>
        <dbReference type="ARBA" id="ARBA00022692"/>
    </source>
</evidence>
<dbReference type="AlphaFoldDB" id="A0A1D8K9S3"/>
<dbReference type="InterPro" id="IPR000515">
    <property type="entry name" value="MetI-like"/>
</dbReference>
<evidence type="ECO:0000256" key="6">
    <source>
        <dbReference type="ARBA" id="ARBA00023136"/>
    </source>
</evidence>
<evidence type="ECO:0000256" key="5">
    <source>
        <dbReference type="ARBA" id="ARBA00022989"/>
    </source>
</evidence>
<feature type="transmembrane region" description="Helical" evidence="7">
    <location>
        <begin position="48"/>
        <end position="71"/>
    </location>
</feature>
<dbReference type="GO" id="GO:0055085">
    <property type="term" value="P:transmembrane transport"/>
    <property type="evidence" value="ECO:0007669"/>
    <property type="project" value="InterPro"/>
</dbReference>
<dbReference type="InterPro" id="IPR035906">
    <property type="entry name" value="MetI-like_sf"/>
</dbReference>
<organism evidence="9 10">
    <name type="scientific">Acidihalobacter aeolianus</name>
    <dbReference type="NCBI Taxonomy" id="2792603"/>
    <lineage>
        <taxon>Bacteria</taxon>
        <taxon>Pseudomonadati</taxon>
        <taxon>Pseudomonadota</taxon>
        <taxon>Gammaproteobacteria</taxon>
        <taxon>Chromatiales</taxon>
        <taxon>Ectothiorhodospiraceae</taxon>
        <taxon>Acidihalobacter</taxon>
    </lineage>
</organism>
<evidence type="ECO:0000256" key="3">
    <source>
        <dbReference type="ARBA" id="ARBA00022475"/>
    </source>
</evidence>
<dbReference type="Pfam" id="PF00528">
    <property type="entry name" value="BPD_transp_1"/>
    <property type="match status" value="1"/>
</dbReference>
<dbReference type="PANTHER" id="PTHR30183:SF3">
    <property type="entry name" value="MOLYBDENUM TRANSPORT SYSTEM PERMEASE PROTEIN MODB"/>
    <property type="match status" value="1"/>
</dbReference>
<dbReference type="SUPFAM" id="SSF161098">
    <property type="entry name" value="MetI-like"/>
    <property type="match status" value="1"/>
</dbReference>
<reference evidence="9 10" key="1">
    <citation type="submission" date="2016-09" db="EMBL/GenBank/DDBJ databases">
        <title>Acidihalobacter prosperus V6 (DSM14174).</title>
        <authorList>
            <person name="Khaleque H.N."/>
            <person name="Ramsay J.P."/>
            <person name="Murphy R.J.T."/>
            <person name="Kaksonen A.H."/>
            <person name="Boxall N.J."/>
            <person name="Watkin E.L.J."/>
        </authorList>
    </citation>
    <scope>NUCLEOTIDE SEQUENCE [LARGE SCALE GENOMIC DNA]</scope>
    <source>
        <strain evidence="9 10">V6</strain>
    </source>
</reference>
<keyword evidence="10" id="KW-1185">Reference proteome</keyword>
<evidence type="ECO:0000256" key="2">
    <source>
        <dbReference type="ARBA" id="ARBA00022448"/>
    </source>
</evidence>
<comment type="similarity">
    <text evidence="7">Belongs to the binding-protein-dependent transport system permease family.</text>
</comment>
<dbReference type="EMBL" id="CP017448">
    <property type="protein sequence ID" value="AOV17710.1"/>
    <property type="molecule type" value="Genomic_DNA"/>
</dbReference>
<accession>A0A1D8K9S3</accession>
<evidence type="ECO:0000313" key="10">
    <source>
        <dbReference type="Proteomes" id="UP000095342"/>
    </source>
</evidence>
<keyword evidence="3" id="KW-1003">Cell membrane</keyword>
<dbReference type="RefSeq" id="WP_070073248.1">
    <property type="nucleotide sequence ID" value="NZ_CP017448.1"/>
</dbReference>
<evidence type="ECO:0000313" key="9">
    <source>
        <dbReference type="EMBL" id="AOV17710.1"/>
    </source>
</evidence>
<feature type="transmembrane region" description="Helical" evidence="7">
    <location>
        <begin position="83"/>
        <end position="105"/>
    </location>
</feature>
<sequence length="256" mass="27376">MNRANRLLALTATLGLGLLALPFAALIGATHWHSLGFVPGDAASIGISLTYTAIALVVIALLGTPLAYWLARSRFHGKWLVEALVLLPLLTPPLAMGILLSTLYGPYGWAGKPLARLGVELTNTAYAFVLAQVYSAAPYFIVTARAAFEGVPRELEQVALTLGKTRWQCFVSITLPLAGLGLAAAAALAWVRALGEFGVVLIIAYFPQGIPVKLWVNLQDYGLSAVYPLLWLFFLVAMPLPLLLGALSRRSGLVRA</sequence>
<dbReference type="PANTHER" id="PTHR30183">
    <property type="entry name" value="MOLYBDENUM TRANSPORT SYSTEM PERMEASE PROTEIN MODB"/>
    <property type="match status" value="1"/>
</dbReference>
<proteinExistence type="inferred from homology"/>
<evidence type="ECO:0000259" key="8">
    <source>
        <dbReference type="PROSITE" id="PS50928"/>
    </source>
</evidence>
<dbReference type="GO" id="GO:0005886">
    <property type="term" value="C:plasma membrane"/>
    <property type="evidence" value="ECO:0007669"/>
    <property type="project" value="UniProtKB-SubCell"/>
</dbReference>
<feature type="transmembrane region" description="Helical" evidence="7">
    <location>
        <begin position="125"/>
        <end position="148"/>
    </location>
</feature>
<feature type="transmembrane region" description="Helical" evidence="7">
    <location>
        <begin position="169"/>
        <end position="191"/>
    </location>
</feature>
<gene>
    <name evidence="9" type="ORF">BJI67_12170</name>
</gene>
<feature type="transmembrane region" description="Helical" evidence="7">
    <location>
        <begin position="225"/>
        <end position="247"/>
    </location>
</feature>
<dbReference type="PROSITE" id="PS50928">
    <property type="entry name" value="ABC_TM1"/>
    <property type="match status" value="1"/>
</dbReference>
<evidence type="ECO:0000256" key="7">
    <source>
        <dbReference type="RuleBase" id="RU363032"/>
    </source>
</evidence>
<keyword evidence="6 7" id="KW-0472">Membrane</keyword>
<dbReference type="KEGG" id="aaeo:BJI67_12170"/>
<keyword evidence="2 7" id="KW-0813">Transport</keyword>